<dbReference type="Gene3D" id="3.40.50.2000">
    <property type="entry name" value="Glycogen Phosphorylase B"/>
    <property type="match status" value="1"/>
</dbReference>
<dbReference type="Gene3D" id="3.90.25.10">
    <property type="entry name" value="UDP-galactose 4-epimerase, domain 1"/>
    <property type="match status" value="1"/>
</dbReference>
<keyword evidence="2" id="KW-1133">Transmembrane helix</keyword>
<dbReference type="Pfam" id="PF01370">
    <property type="entry name" value="Epimerase"/>
    <property type="match status" value="1"/>
</dbReference>
<dbReference type="Proteomes" id="UP000034201">
    <property type="component" value="Unassembled WGS sequence"/>
</dbReference>
<keyword evidence="2" id="KW-0472">Membrane</keyword>
<protein>
    <submittedName>
        <fullName evidence="4">ADP-L-glycero-D-mannoheptose-6-epimerase</fullName>
    </submittedName>
</protein>
<dbReference type="EMBL" id="LCQQ01000056">
    <property type="protein sequence ID" value="KKW19480.1"/>
    <property type="molecule type" value="Genomic_DNA"/>
</dbReference>
<accession>A0A0G1WLI6</accession>
<gene>
    <name evidence="4" type="ORF">UY61_C0056G0008</name>
</gene>
<name>A0A0G1WLI6_9BACT</name>
<dbReference type="AlphaFoldDB" id="A0A0G1WLI6"/>
<reference evidence="4 5" key="1">
    <citation type="journal article" date="2015" name="Nature">
        <title>rRNA introns, odd ribosomes, and small enigmatic genomes across a large radiation of phyla.</title>
        <authorList>
            <person name="Brown C.T."/>
            <person name="Hug L.A."/>
            <person name="Thomas B.C."/>
            <person name="Sharon I."/>
            <person name="Castelle C.J."/>
            <person name="Singh A."/>
            <person name="Wilkins M.J."/>
            <person name="Williams K.H."/>
            <person name="Banfield J.F."/>
        </authorList>
    </citation>
    <scope>NUCLEOTIDE SEQUENCE [LARGE SCALE GENOMIC DNA]</scope>
</reference>
<dbReference type="PANTHER" id="PTHR43000">
    <property type="entry name" value="DTDP-D-GLUCOSE 4,6-DEHYDRATASE-RELATED"/>
    <property type="match status" value="1"/>
</dbReference>
<evidence type="ECO:0000256" key="1">
    <source>
        <dbReference type="ARBA" id="ARBA00007637"/>
    </source>
</evidence>
<sequence length="496" mass="55428">MTDRKKTALVTGGAGFIGSHLCKRLVQENYHVISLDNYFTGSRENHIEGVDYRKGHTKDVASLVPESDIDLVYHLGEYARVEQSLLEPELVRDLNVIGTEGVLSFWKKHRCKLVYAGSSTKFGDSGIARHTTPYASTKAANTERVKEIGDVERLPYAITYFYNVYGPGERAGVYGTLIEAFKQMYLSGAPLTVTSPGTQKRNFTHVEDIVDALILVGENGHGDEYGLGHEKSFTILEVAHLFGVDVVMLPERAGNRMASGLDATKISALGWKPKHTLEEYIREFLATHARGIEREKRVLVFSTTFHPTNGPAENTLIELMRKMPDVQFDIVTTEFSLDARKTTPPTPNAHIHRAGFGYSTDKYLLPCIGFWKGRALYQKHRYLFAWSLMASYAALAGVLLKRTTKLPLLITLADQDLGNVSAFTRFLLRIIFSDADQVYGANITQEKYAAHLASGSLLRRSIGEGDAFANQLRYAYAEILLNQKHTEIESRHQMAT</sequence>
<comment type="caution">
    <text evidence="4">The sequence shown here is derived from an EMBL/GenBank/DDBJ whole genome shotgun (WGS) entry which is preliminary data.</text>
</comment>
<dbReference type="SUPFAM" id="SSF51735">
    <property type="entry name" value="NAD(P)-binding Rossmann-fold domains"/>
    <property type="match status" value="1"/>
</dbReference>
<dbReference type="Gene3D" id="3.40.50.720">
    <property type="entry name" value="NAD(P)-binding Rossmann-like Domain"/>
    <property type="match status" value="1"/>
</dbReference>
<evidence type="ECO:0000256" key="2">
    <source>
        <dbReference type="SAM" id="Phobius"/>
    </source>
</evidence>
<feature type="domain" description="NAD-dependent epimerase/dehydratase" evidence="3">
    <location>
        <begin position="8"/>
        <end position="227"/>
    </location>
</feature>
<proteinExistence type="inferred from homology"/>
<dbReference type="SUPFAM" id="SSF53756">
    <property type="entry name" value="UDP-Glycosyltransferase/glycogen phosphorylase"/>
    <property type="match status" value="1"/>
</dbReference>
<dbReference type="InterPro" id="IPR036291">
    <property type="entry name" value="NAD(P)-bd_dom_sf"/>
</dbReference>
<feature type="transmembrane region" description="Helical" evidence="2">
    <location>
        <begin position="382"/>
        <end position="400"/>
    </location>
</feature>
<organism evidence="4 5">
    <name type="scientific">Candidatus Adlerbacteria bacterium GW2011_GWC1_50_9</name>
    <dbReference type="NCBI Taxonomy" id="1618608"/>
    <lineage>
        <taxon>Bacteria</taxon>
        <taxon>Candidatus Adleribacteriota</taxon>
    </lineage>
</organism>
<dbReference type="InterPro" id="IPR001509">
    <property type="entry name" value="Epimerase_deHydtase"/>
</dbReference>
<evidence type="ECO:0000313" key="4">
    <source>
        <dbReference type="EMBL" id="KKW19480.1"/>
    </source>
</evidence>
<evidence type="ECO:0000313" key="5">
    <source>
        <dbReference type="Proteomes" id="UP000034201"/>
    </source>
</evidence>
<evidence type="ECO:0000259" key="3">
    <source>
        <dbReference type="Pfam" id="PF01370"/>
    </source>
</evidence>
<dbReference type="PATRIC" id="fig|1618608.3.peg.738"/>
<keyword evidence="2" id="KW-0812">Transmembrane</keyword>
<comment type="similarity">
    <text evidence="1">Belongs to the NAD(P)-dependent epimerase/dehydratase family.</text>
</comment>